<dbReference type="GO" id="GO:0031222">
    <property type="term" value="P:arabinan catabolic process"/>
    <property type="evidence" value="ECO:0007669"/>
    <property type="project" value="TreeGrafter"/>
</dbReference>
<dbReference type="GO" id="GO:0009044">
    <property type="term" value="F:xylan 1,4-beta-xylosidase activity"/>
    <property type="evidence" value="ECO:0007669"/>
    <property type="project" value="InterPro"/>
</dbReference>
<dbReference type="PANTHER" id="PTHR42721">
    <property type="entry name" value="SUGAR HYDROLASE-RELATED"/>
    <property type="match status" value="1"/>
</dbReference>
<protein>
    <recommendedName>
        <fullName evidence="4">Glycoside hydrolase family 3 N-terminal domain-containing protein</fullName>
    </recommendedName>
</protein>
<sequence>MHAGQQPNETYPYVRKERLRPDTSSQPLLNNPCLTDEFADAIFCDTTLSIEVRVQDIIDRLSWEEKVDIVGDQMQPNIPSLGLNNYSWWNEASTGVATSDSDDTPTTKFAFPITTGMSFNRSLWHTTGTHIGREARALMNDGKLFSTFWAPVVNLAREPRWGRNIEVPSEDPYQSSQYAVEFVTGFQEAPEDPDHVQASACCKHFIANEMEDTTEVAQHNDRNHVDSAVSQQDLMDS</sequence>
<evidence type="ECO:0000256" key="1">
    <source>
        <dbReference type="ARBA" id="ARBA00005336"/>
    </source>
</evidence>
<dbReference type="OrthoDB" id="47059at2759"/>
<dbReference type="Proteomes" id="UP001165122">
    <property type="component" value="Unassembled WGS sequence"/>
</dbReference>
<dbReference type="InterPro" id="IPR001764">
    <property type="entry name" value="Glyco_hydro_3_N"/>
</dbReference>
<feature type="domain" description="Glycoside hydrolase family 3 N-terminal" evidence="4">
    <location>
        <begin position="109"/>
        <end position="225"/>
    </location>
</feature>
<evidence type="ECO:0000313" key="5">
    <source>
        <dbReference type="EMBL" id="GMI13166.1"/>
    </source>
</evidence>
<reference evidence="6" key="1">
    <citation type="journal article" date="2023" name="Commun. Biol.">
        <title>Genome analysis of Parmales, the sister group of diatoms, reveals the evolutionary specialization of diatoms from phago-mixotrophs to photoautotrophs.</title>
        <authorList>
            <person name="Ban H."/>
            <person name="Sato S."/>
            <person name="Yoshikawa S."/>
            <person name="Yamada K."/>
            <person name="Nakamura Y."/>
            <person name="Ichinomiya M."/>
            <person name="Sato N."/>
            <person name="Blanc-Mathieu R."/>
            <person name="Endo H."/>
            <person name="Kuwata A."/>
            <person name="Ogata H."/>
        </authorList>
    </citation>
    <scope>NUCLEOTIDE SEQUENCE [LARGE SCALE GENOMIC DNA]</scope>
    <source>
        <strain evidence="6">NIES 3700</strain>
    </source>
</reference>
<dbReference type="InterPro" id="IPR044993">
    <property type="entry name" value="BXL"/>
</dbReference>
<keyword evidence="2" id="KW-0378">Hydrolase</keyword>
<feature type="compositionally biased region" description="Polar residues" evidence="3">
    <location>
        <begin position="228"/>
        <end position="237"/>
    </location>
</feature>
<dbReference type="InterPro" id="IPR036962">
    <property type="entry name" value="Glyco_hydro_3_N_sf"/>
</dbReference>
<dbReference type="SUPFAM" id="SSF51445">
    <property type="entry name" value="(Trans)glycosidases"/>
    <property type="match status" value="1"/>
</dbReference>
<organism evidence="5 6">
    <name type="scientific">Triparma laevis f. longispina</name>
    <dbReference type="NCBI Taxonomy" id="1714387"/>
    <lineage>
        <taxon>Eukaryota</taxon>
        <taxon>Sar</taxon>
        <taxon>Stramenopiles</taxon>
        <taxon>Ochrophyta</taxon>
        <taxon>Bolidophyceae</taxon>
        <taxon>Parmales</taxon>
        <taxon>Triparmaceae</taxon>
        <taxon>Triparma</taxon>
    </lineage>
</organism>
<proteinExistence type="inferred from homology"/>
<evidence type="ECO:0000313" key="6">
    <source>
        <dbReference type="Proteomes" id="UP001165122"/>
    </source>
</evidence>
<dbReference type="Pfam" id="PF00933">
    <property type="entry name" value="Glyco_hydro_3"/>
    <property type="match status" value="1"/>
</dbReference>
<gene>
    <name evidence="5" type="ORF">TrLO_g9200</name>
</gene>
<evidence type="ECO:0000259" key="4">
    <source>
        <dbReference type="Pfam" id="PF00933"/>
    </source>
</evidence>
<dbReference type="EMBL" id="BRXW01000187">
    <property type="protein sequence ID" value="GMI13166.1"/>
    <property type="molecule type" value="Genomic_DNA"/>
</dbReference>
<evidence type="ECO:0000256" key="3">
    <source>
        <dbReference type="SAM" id="MobiDB-lite"/>
    </source>
</evidence>
<dbReference type="GO" id="GO:0046556">
    <property type="term" value="F:alpha-L-arabinofuranosidase activity"/>
    <property type="evidence" value="ECO:0007669"/>
    <property type="project" value="TreeGrafter"/>
</dbReference>
<dbReference type="AlphaFoldDB" id="A0A9W7FJI2"/>
<dbReference type="PANTHER" id="PTHR42721:SF3">
    <property type="entry name" value="BETA-D-XYLOSIDASE 5-RELATED"/>
    <property type="match status" value="1"/>
</dbReference>
<comment type="caution">
    <text evidence="5">The sequence shown here is derived from an EMBL/GenBank/DDBJ whole genome shotgun (WGS) entry which is preliminary data.</text>
</comment>
<comment type="similarity">
    <text evidence="1">Belongs to the glycosyl hydrolase 3 family.</text>
</comment>
<accession>A0A9W7FJI2</accession>
<dbReference type="Gene3D" id="3.20.20.300">
    <property type="entry name" value="Glycoside hydrolase, family 3, N-terminal domain"/>
    <property type="match status" value="1"/>
</dbReference>
<dbReference type="InterPro" id="IPR017853">
    <property type="entry name" value="GH"/>
</dbReference>
<name>A0A9W7FJI2_9STRA</name>
<evidence type="ECO:0000256" key="2">
    <source>
        <dbReference type="ARBA" id="ARBA00022801"/>
    </source>
</evidence>
<dbReference type="GO" id="GO:0045493">
    <property type="term" value="P:xylan catabolic process"/>
    <property type="evidence" value="ECO:0007669"/>
    <property type="project" value="InterPro"/>
</dbReference>
<keyword evidence="6" id="KW-1185">Reference proteome</keyword>
<feature type="region of interest" description="Disordered" evidence="3">
    <location>
        <begin position="216"/>
        <end position="237"/>
    </location>
</feature>